<accession>I3X5F2</accession>
<dbReference type="Proteomes" id="UP000006180">
    <property type="component" value="Chromosome"/>
</dbReference>
<reference evidence="1 2" key="1">
    <citation type="journal article" date="2012" name="J. Bacteriol.">
        <title>Complete genome sequence of the broad-host-range strain Sinorhizobium fredii USDA257.</title>
        <authorList>
            <person name="Schuldes J."/>
            <person name="Rodriguez Orbegoso M."/>
            <person name="Schmeisser C."/>
            <person name="Krishnan H.B."/>
            <person name="Daniel R."/>
            <person name="Streit W.R."/>
        </authorList>
    </citation>
    <scope>NUCLEOTIDE SEQUENCE [LARGE SCALE GENOMIC DNA]</scope>
    <source>
        <strain evidence="1 2">USDA 257</strain>
    </source>
</reference>
<organism evidence="1 2">
    <name type="scientific">Sinorhizobium fredii (strain USDA 257)</name>
    <dbReference type="NCBI Taxonomy" id="1185652"/>
    <lineage>
        <taxon>Bacteria</taxon>
        <taxon>Pseudomonadati</taxon>
        <taxon>Pseudomonadota</taxon>
        <taxon>Alphaproteobacteria</taxon>
        <taxon>Hyphomicrobiales</taxon>
        <taxon>Rhizobiaceae</taxon>
        <taxon>Sinorhizobium/Ensifer group</taxon>
        <taxon>Sinorhizobium</taxon>
    </lineage>
</organism>
<dbReference type="AlphaFoldDB" id="I3X5F2"/>
<evidence type="ECO:0000313" key="1">
    <source>
        <dbReference type="EMBL" id="AFL51108.1"/>
    </source>
</evidence>
<dbReference type="EMBL" id="CP003563">
    <property type="protein sequence ID" value="AFL51108.1"/>
    <property type="molecule type" value="Genomic_DNA"/>
</dbReference>
<name>I3X5F2_SINF2</name>
<evidence type="ECO:0000313" key="2">
    <source>
        <dbReference type="Proteomes" id="UP000006180"/>
    </source>
</evidence>
<protein>
    <submittedName>
        <fullName evidence="1">Uncharacterized protein</fullName>
    </submittedName>
</protein>
<proteinExistence type="predicted"/>
<gene>
    <name evidence="1" type="ORF">USDA257_c25320</name>
</gene>
<dbReference type="KEGG" id="sfd:USDA257_c25320"/>
<sequence length="47" mass="5142">MDLLPGIVAGKGNEKRLFMPNCALIAAQYAAKVRTSLRQLIAKRKVS</sequence>
<dbReference type="HOGENOM" id="CLU_3173225_0_0_5"/>